<accession>A0A4Y7TIT9</accession>
<organism evidence="2 3">
    <name type="scientific">Coprinellus micaceus</name>
    <name type="common">Glistening ink-cap mushroom</name>
    <name type="synonym">Coprinus micaceus</name>
    <dbReference type="NCBI Taxonomy" id="71717"/>
    <lineage>
        <taxon>Eukaryota</taxon>
        <taxon>Fungi</taxon>
        <taxon>Dikarya</taxon>
        <taxon>Basidiomycota</taxon>
        <taxon>Agaricomycotina</taxon>
        <taxon>Agaricomycetes</taxon>
        <taxon>Agaricomycetidae</taxon>
        <taxon>Agaricales</taxon>
        <taxon>Agaricineae</taxon>
        <taxon>Psathyrellaceae</taxon>
        <taxon>Coprinellus</taxon>
    </lineage>
</organism>
<comment type="caution">
    <text evidence="2">The sequence shown here is derived from an EMBL/GenBank/DDBJ whole genome shotgun (WGS) entry which is preliminary data.</text>
</comment>
<dbReference type="EMBL" id="QPFP01000010">
    <property type="protein sequence ID" value="TEB34095.1"/>
    <property type="molecule type" value="Genomic_DNA"/>
</dbReference>
<dbReference type="Proteomes" id="UP000298030">
    <property type="component" value="Unassembled WGS sequence"/>
</dbReference>
<proteinExistence type="predicted"/>
<feature type="compositionally biased region" description="Basic residues" evidence="1">
    <location>
        <begin position="30"/>
        <end position="39"/>
    </location>
</feature>
<sequence>MKRNNPHIPTATTQPNNERVNPKDEYTWKRTPKNPKIRSKGGGGKVNGTREGTPTQKNNGERRAQTK</sequence>
<evidence type="ECO:0000313" key="2">
    <source>
        <dbReference type="EMBL" id="TEB34095.1"/>
    </source>
</evidence>
<feature type="compositionally biased region" description="Polar residues" evidence="1">
    <location>
        <begin position="10"/>
        <end position="19"/>
    </location>
</feature>
<gene>
    <name evidence="2" type="ORF">FA13DRAFT_1729566</name>
</gene>
<evidence type="ECO:0000313" key="3">
    <source>
        <dbReference type="Proteomes" id="UP000298030"/>
    </source>
</evidence>
<keyword evidence="3" id="KW-1185">Reference proteome</keyword>
<protein>
    <submittedName>
        <fullName evidence="2">Uncharacterized protein</fullName>
    </submittedName>
</protein>
<name>A0A4Y7TIT9_COPMI</name>
<feature type="region of interest" description="Disordered" evidence="1">
    <location>
        <begin position="1"/>
        <end position="67"/>
    </location>
</feature>
<feature type="non-terminal residue" evidence="2">
    <location>
        <position position="67"/>
    </location>
</feature>
<evidence type="ECO:0000256" key="1">
    <source>
        <dbReference type="SAM" id="MobiDB-lite"/>
    </source>
</evidence>
<dbReference type="AlphaFoldDB" id="A0A4Y7TIT9"/>
<reference evidence="2 3" key="1">
    <citation type="journal article" date="2019" name="Nat. Ecol. Evol.">
        <title>Megaphylogeny resolves global patterns of mushroom evolution.</title>
        <authorList>
            <person name="Varga T."/>
            <person name="Krizsan K."/>
            <person name="Foldi C."/>
            <person name="Dima B."/>
            <person name="Sanchez-Garcia M."/>
            <person name="Sanchez-Ramirez S."/>
            <person name="Szollosi G.J."/>
            <person name="Szarkandi J.G."/>
            <person name="Papp V."/>
            <person name="Albert L."/>
            <person name="Andreopoulos W."/>
            <person name="Angelini C."/>
            <person name="Antonin V."/>
            <person name="Barry K.W."/>
            <person name="Bougher N.L."/>
            <person name="Buchanan P."/>
            <person name="Buyck B."/>
            <person name="Bense V."/>
            <person name="Catcheside P."/>
            <person name="Chovatia M."/>
            <person name="Cooper J."/>
            <person name="Damon W."/>
            <person name="Desjardin D."/>
            <person name="Finy P."/>
            <person name="Geml J."/>
            <person name="Haridas S."/>
            <person name="Hughes K."/>
            <person name="Justo A."/>
            <person name="Karasinski D."/>
            <person name="Kautmanova I."/>
            <person name="Kiss B."/>
            <person name="Kocsube S."/>
            <person name="Kotiranta H."/>
            <person name="LaButti K.M."/>
            <person name="Lechner B.E."/>
            <person name="Liimatainen K."/>
            <person name="Lipzen A."/>
            <person name="Lukacs Z."/>
            <person name="Mihaltcheva S."/>
            <person name="Morgado L.N."/>
            <person name="Niskanen T."/>
            <person name="Noordeloos M.E."/>
            <person name="Ohm R.A."/>
            <person name="Ortiz-Santana B."/>
            <person name="Ovrebo C."/>
            <person name="Racz N."/>
            <person name="Riley R."/>
            <person name="Savchenko A."/>
            <person name="Shiryaev A."/>
            <person name="Soop K."/>
            <person name="Spirin V."/>
            <person name="Szebenyi C."/>
            <person name="Tomsovsky M."/>
            <person name="Tulloss R.E."/>
            <person name="Uehling J."/>
            <person name="Grigoriev I.V."/>
            <person name="Vagvolgyi C."/>
            <person name="Papp T."/>
            <person name="Martin F.M."/>
            <person name="Miettinen O."/>
            <person name="Hibbett D.S."/>
            <person name="Nagy L.G."/>
        </authorList>
    </citation>
    <scope>NUCLEOTIDE SEQUENCE [LARGE SCALE GENOMIC DNA]</scope>
    <source>
        <strain evidence="2 3">FP101781</strain>
    </source>
</reference>